<evidence type="ECO:0000259" key="1">
    <source>
        <dbReference type="Pfam" id="PF05050"/>
    </source>
</evidence>
<dbReference type="Pfam" id="PF05050">
    <property type="entry name" value="Methyltransf_21"/>
    <property type="match status" value="1"/>
</dbReference>
<keyword evidence="2" id="KW-0808">Transferase</keyword>
<sequence length="129" mass="14652">NYAIGEDGYVEFPNIKCNGAASVYSNIKDKVKVRSVSISTILKEFKINNPDILDIDIKGNEFKVINDKSLEKFKIIRIEYTTNIGGKKLGSVDDIINKLKEYGFNKIRIYKHNEGKYDLSEHGTIYAAK</sequence>
<dbReference type="GO" id="GO:0032259">
    <property type="term" value="P:methylation"/>
    <property type="evidence" value="ECO:0007669"/>
    <property type="project" value="UniProtKB-KW"/>
</dbReference>
<dbReference type="SUPFAM" id="SSF53335">
    <property type="entry name" value="S-adenosyl-L-methionine-dependent methyltransferases"/>
    <property type="match status" value="1"/>
</dbReference>
<accession>A0A2T9WRV5</accession>
<dbReference type="Proteomes" id="UP000245908">
    <property type="component" value="Unassembled WGS sequence"/>
</dbReference>
<comment type="caution">
    <text evidence="2">The sequence shown here is derived from an EMBL/GenBank/DDBJ whole genome shotgun (WGS) entry which is preliminary data.</text>
</comment>
<evidence type="ECO:0000313" key="2">
    <source>
        <dbReference type="EMBL" id="PVU70573.1"/>
    </source>
</evidence>
<dbReference type="AlphaFoldDB" id="A0A2T9WRV5"/>
<dbReference type="Gene3D" id="3.40.50.150">
    <property type="entry name" value="Vaccinia Virus protein VP39"/>
    <property type="match status" value="1"/>
</dbReference>
<dbReference type="GO" id="GO:0008168">
    <property type="term" value="F:methyltransferase activity"/>
    <property type="evidence" value="ECO:0007669"/>
    <property type="project" value="UniProtKB-KW"/>
</dbReference>
<organism evidence="2 3">
    <name type="scientific">Nanobsidianus stetteri</name>
    <dbReference type="NCBI Taxonomy" id="1294122"/>
    <lineage>
        <taxon>Archaea</taxon>
        <taxon>Nanobdellota</taxon>
        <taxon>Candidatus Nanoarchaeia</taxon>
        <taxon>Nanoarchaeales</taxon>
        <taxon>Nanopusillaceae</taxon>
        <taxon>Candidatus Nanobsidianus</taxon>
    </lineage>
</organism>
<reference evidence="2 3" key="1">
    <citation type="journal article" date="2015" name="Appl. Environ. Microbiol.">
        <title>Nanoarchaeota, Their Sulfolobales Host, and Nanoarchaeota Virus Distribution across Yellowstone National Park Hot Springs.</title>
        <authorList>
            <person name="Munson-McGee J.H."/>
            <person name="Field E.K."/>
            <person name="Bateson M."/>
            <person name="Rooney C."/>
            <person name="Stepanauskas R."/>
            <person name="Young M.J."/>
        </authorList>
    </citation>
    <scope>NUCLEOTIDE SEQUENCE [LARGE SCALE GENOMIC DNA]</scope>
    <source>
        <strain evidence="2">SCGC AB-777_O03</strain>
    </source>
</reference>
<proteinExistence type="predicted"/>
<gene>
    <name evidence="2" type="ORF">DDW05_02695</name>
</gene>
<dbReference type="EMBL" id="QEFH01000024">
    <property type="protein sequence ID" value="PVU70573.1"/>
    <property type="molecule type" value="Genomic_DNA"/>
</dbReference>
<evidence type="ECO:0000313" key="3">
    <source>
        <dbReference type="Proteomes" id="UP000245908"/>
    </source>
</evidence>
<keyword evidence="2" id="KW-0489">Methyltransferase</keyword>
<dbReference type="NCBIfam" id="TIGR01444">
    <property type="entry name" value="fkbM_fam"/>
    <property type="match status" value="1"/>
</dbReference>
<dbReference type="InterPro" id="IPR006342">
    <property type="entry name" value="FkbM_mtfrase"/>
</dbReference>
<name>A0A2T9WRV5_NANST</name>
<dbReference type="InterPro" id="IPR029063">
    <property type="entry name" value="SAM-dependent_MTases_sf"/>
</dbReference>
<feature type="domain" description="Methyltransferase FkbM" evidence="1">
    <location>
        <begin position="20"/>
        <end position="104"/>
    </location>
</feature>
<feature type="non-terminal residue" evidence="2">
    <location>
        <position position="1"/>
    </location>
</feature>
<protein>
    <submittedName>
        <fullName evidence="2">FkbM family methyltransferase</fullName>
    </submittedName>
</protein>